<comment type="caution">
    <text evidence="2">The sequence shown here is derived from an EMBL/GenBank/DDBJ whole genome shotgun (WGS) entry which is preliminary data.</text>
</comment>
<feature type="transmembrane region" description="Helical" evidence="1">
    <location>
        <begin position="71"/>
        <end position="90"/>
    </location>
</feature>
<sequence>MIYKHWSFVFFITAIILNILVSYFAIKSTFFISYPNHIIVFSFMALGFTLLGIILGILSYVKNETGDYKKYIGLFGNTILILLGIFGNLVSNV</sequence>
<evidence type="ECO:0000313" key="3">
    <source>
        <dbReference type="Proteomes" id="UP001589832"/>
    </source>
</evidence>
<reference evidence="2 3" key="1">
    <citation type="submission" date="2024-09" db="EMBL/GenBank/DDBJ databases">
        <authorList>
            <person name="Sun Q."/>
            <person name="Mori K."/>
        </authorList>
    </citation>
    <scope>NUCLEOTIDE SEQUENCE [LARGE SCALE GENOMIC DNA]</scope>
    <source>
        <strain evidence="2 3">NCAIM B.02481</strain>
    </source>
</reference>
<proteinExistence type="predicted"/>
<dbReference type="EMBL" id="JBHLTQ010000003">
    <property type="protein sequence ID" value="MFC0604431.1"/>
    <property type="molecule type" value="Genomic_DNA"/>
</dbReference>
<protein>
    <submittedName>
        <fullName evidence="2">Uncharacterized protein</fullName>
    </submittedName>
</protein>
<keyword evidence="3" id="KW-1185">Reference proteome</keyword>
<gene>
    <name evidence="2" type="ORF">ACFFGA_07690</name>
</gene>
<name>A0ABV6Q841_9FLAO</name>
<keyword evidence="1" id="KW-0472">Membrane</keyword>
<accession>A0ABV6Q841</accession>
<feature type="transmembrane region" description="Helical" evidence="1">
    <location>
        <begin position="38"/>
        <end position="59"/>
    </location>
</feature>
<evidence type="ECO:0000313" key="2">
    <source>
        <dbReference type="EMBL" id="MFC0604431.1"/>
    </source>
</evidence>
<dbReference type="Proteomes" id="UP001589832">
    <property type="component" value="Unassembled WGS sequence"/>
</dbReference>
<dbReference type="RefSeq" id="WP_386062033.1">
    <property type="nucleotide sequence ID" value="NZ_JBHLTQ010000003.1"/>
</dbReference>
<evidence type="ECO:0000256" key="1">
    <source>
        <dbReference type="SAM" id="Phobius"/>
    </source>
</evidence>
<keyword evidence="1" id="KW-1133">Transmembrane helix</keyword>
<keyword evidence="1" id="KW-0812">Transmembrane</keyword>
<feature type="transmembrane region" description="Helical" evidence="1">
    <location>
        <begin position="6"/>
        <end position="26"/>
    </location>
</feature>
<organism evidence="2 3">
    <name type="scientific">Winogradskyella pulchriflava</name>
    <dbReference type="NCBI Taxonomy" id="1110688"/>
    <lineage>
        <taxon>Bacteria</taxon>
        <taxon>Pseudomonadati</taxon>
        <taxon>Bacteroidota</taxon>
        <taxon>Flavobacteriia</taxon>
        <taxon>Flavobacteriales</taxon>
        <taxon>Flavobacteriaceae</taxon>
        <taxon>Winogradskyella</taxon>
    </lineage>
</organism>